<dbReference type="Proteomes" id="UP000502508">
    <property type="component" value="Chromosome"/>
</dbReference>
<feature type="transmembrane region" description="Helical" evidence="1">
    <location>
        <begin position="165"/>
        <end position="187"/>
    </location>
</feature>
<sequence length="397" mass="40780">MPSLYRRLVSPERVYMAALGFTGCAAVVSVALPAAERGELAASMASATLGAAIGGLSVDTFLLSRPAGWIVARGPWWMLALLAGCLALSSVAAAGLIALAGTGSYAVGIGAACALTVFNAFASLALRVKRFMFVYAMRAAGGAILILAYLALYRAGRLDGAAWSVAWLSVQVLTGVVMCAAVLGLAWRSRPPRRGSVTGPELRADALAMGRLHIGVCAQMLTYRLDQILIARFAGTGPLGVYALAVAALEFAQAGAVVRAQRILVDREGDDSTPDRTGVIVRAALPVALAAIAALGLVGLIRSEYSDGWLYGLLLLPGAMAVAAGKTWSALLLKQRGEGATTAVAVTAMCAAIALYFVLIPVAGAFGAAVASSAAYAVYAVRTRLSLRRAPVLLAQG</sequence>
<evidence type="ECO:0000313" key="3">
    <source>
        <dbReference type="Proteomes" id="UP000502508"/>
    </source>
</evidence>
<keyword evidence="3" id="KW-1185">Reference proteome</keyword>
<dbReference type="KEGG" id="pfla:Pflav_055110"/>
<feature type="transmembrane region" description="Helical" evidence="1">
    <location>
        <begin position="340"/>
        <end position="359"/>
    </location>
</feature>
<organism evidence="2 3">
    <name type="scientific">Phytohabitans flavus</name>
    <dbReference type="NCBI Taxonomy" id="1076124"/>
    <lineage>
        <taxon>Bacteria</taxon>
        <taxon>Bacillati</taxon>
        <taxon>Actinomycetota</taxon>
        <taxon>Actinomycetes</taxon>
        <taxon>Micromonosporales</taxon>
        <taxon>Micromonosporaceae</taxon>
    </lineage>
</organism>
<feature type="transmembrane region" description="Helical" evidence="1">
    <location>
        <begin position="237"/>
        <end position="258"/>
    </location>
</feature>
<keyword evidence="1" id="KW-0472">Membrane</keyword>
<gene>
    <name evidence="2" type="ORF">Pflav_055110</name>
</gene>
<accession>A0A6F8XZD9</accession>
<keyword evidence="1" id="KW-0812">Transmembrane</keyword>
<evidence type="ECO:0008006" key="4">
    <source>
        <dbReference type="Google" id="ProtNLM"/>
    </source>
</evidence>
<evidence type="ECO:0000256" key="1">
    <source>
        <dbReference type="SAM" id="Phobius"/>
    </source>
</evidence>
<evidence type="ECO:0000313" key="2">
    <source>
        <dbReference type="EMBL" id="BCB79101.1"/>
    </source>
</evidence>
<dbReference type="EMBL" id="AP022870">
    <property type="protein sequence ID" value="BCB79101.1"/>
    <property type="molecule type" value="Genomic_DNA"/>
</dbReference>
<feature type="transmembrane region" description="Helical" evidence="1">
    <location>
        <begin position="308"/>
        <end position="328"/>
    </location>
</feature>
<feature type="transmembrane region" description="Helical" evidence="1">
    <location>
        <begin position="133"/>
        <end position="153"/>
    </location>
</feature>
<name>A0A6F8XZD9_9ACTN</name>
<feature type="transmembrane region" description="Helical" evidence="1">
    <location>
        <begin position="105"/>
        <end position="126"/>
    </location>
</feature>
<feature type="transmembrane region" description="Helical" evidence="1">
    <location>
        <begin position="41"/>
        <end position="64"/>
    </location>
</feature>
<proteinExistence type="predicted"/>
<feature type="transmembrane region" description="Helical" evidence="1">
    <location>
        <begin position="279"/>
        <end position="302"/>
    </location>
</feature>
<keyword evidence="1" id="KW-1133">Transmembrane helix</keyword>
<dbReference type="RefSeq" id="WP_232071917.1">
    <property type="nucleotide sequence ID" value="NZ_AP022870.1"/>
</dbReference>
<protein>
    <recommendedName>
        <fullName evidence="4">Polysaccharide biosynthesis protein C-terminal domain-containing protein</fullName>
    </recommendedName>
</protein>
<dbReference type="AlphaFoldDB" id="A0A6F8XZD9"/>
<reference evidence="2 3" key="1">
    <citation type="submission" date="2020-03" db="EMBL/GenBank/DDBJ databases">
        <title>Whole genome shotgun sequence of Phytohabitans flavus NBRC 107702.</title>
        <authorList>
            <person name="Komaki H."/>
            <person name="Tamura T."/>
        </authorList>
    </citation>
    <scope>NUCLEOTIDE SEQUENCE [LARGE SCALE GENOMIC DNA]</scope>
    <source>
        <strain evidence="2 3">NBRC 107702</strain>
    </source>
</reference>
<feature type="transmembrane region" description="Helical" evidence="1">
    <location>
        <begin position="76"/>
        <end position="99"/>
    </location>
</feature>
<dbReference type="PROSITE" id="PS51257">
    <property type="entry name" value="PROKAR_LIPOPROTEIN"/>
    <property type="match status" value="1"/>
</dbReference>
<feature type="transmembrane region" description="Helical" evidence="1">
    <location>
        <begin position="14"/>
        <end position="35"/>
    </location>
</feature>
<reference evidence="2 3" key="2">
    <citation type="submission" date="2020-03" db="EMBL/GenBank/DDBJ databases">
        <authorList>
            <person name="Ichikawa N."/>
            <person name="Kimura A."/>
            <person name="Kitahashi Y."/>
            <person name="Uohara A."/>
        </authorList>
    </citation>
    <scope>NUCLEOTIDE SEQUENCE [LARGE SCALE GENOMIC DNA]</scope>
    <source>
        <strain evidence="2 3">NBRC 107702</strain>
    </source>
</reference>